<dbReference type="SMART" id="SM00487">
    <property type="entry name" value="DEXDc"/>
    <property type="match status" value="1"/>
</dbReference>
<evidence type="ECO:0000256" key="3">
    <source>
        <dbReference type="ARBA" id="ARBA00022722"/>
    </source>
</evidence>
<evidence type="ECO:0000256" key="8">
    <source>
        <dbReference type="ARBA" id="ARBA00022840"/>
    </source>
</evidence>
<gene>
    <name evidence="12" type="primary">cas3</name>
    <name evidence="12" type="ORF">FRD01_19145</name>
</gene>
<keyword evidence="13" id="KW-1185">Reference proteome</keyword>
<dbReference type="GO" id="GO:0051607">
    <property type="term" value="P:defense response to virus"/>
    <property type="evidence" value="ECO:0007669"/>
    <property type="project" value="UniProtKB-KW"/>
</dbReference>
<evidence type="ECO:0000256" key="7">
    <source>
        <dbReference type="ARBA" id="ARBA00022806"/>
    </source>
</evidence>
<dbReference type="NCBIfam" id="TIGR01587">
    <property type="entry name" value="cas3_core"/>
    <property type="match status" value="1"/>
</dbReference>
<keyword evidence="5" id="KW-0547">Nucleotide-binding</keyword>
<dbReference type="InterPro" id="IPR038257">
    <property type="entry name" value="CRISPR-assoc_Cas3_HD_sf"/>
</dbReference>
<dbReference type="EMBL" id="CP042467">
    <property type="protein sequence ID" value="QED29310.1"/>
    <property type="molecule type" value="Genomic_DNA"/>
</dbReference>
<dbReference type="Pfam" id="PF18019">
    <property type="entry name" value="Cas3_HD"/>
    <property type="match status" value="1"/>
</dbReference>
<dbReference type="PANTHER" id="PTHR47959:SF16">
    <property type="entry name" value="CRISPR-ASSOCIATED NUCLEASE_HELICASE CAS3-RELATED"/>
    <property type="match status" value="1"/>
</dbReference>
<dbReference type="Proteomes" id="UP000321595">
    <property type="component" value="Chromosome"/>
</dbReference>
<dbReference type="GO" id="GO:0046872">
    <property type="term" value="F:metal ion binding"/>
    <property type="evidence" value="ECO:0007669"/>
    <property type="project" value="UniProtKB-KW"/>
</dbReference>
<dbReference type="InterPro" id="IPR006474">
    <property type="entry name" value="Helicase_Cas3_CRISPR-ass_core"/>
</dbReference>
<dbReference type="InterPro" id="IPR006483">
    <property type="entry name" value="CRISPR-assoc_Cas3_HD"/>
</dbReference>
<dbReference type="OrthoDB" id="9810236at2"/>
<dbReference type="GO" id="GO:0003676">
    <property type="term" value="F:nucleic acid binding"/>
    <property type="evidence" value="ECO:0007669"/>
    <property type="project" value="InterPro"/>
</dbReference>
<evidence type="ECO:0000256" key="1">
    <source>
        <dbReference type="ARBA" id="ARBA00006847"/>
    </source>
</evidence>
<organism evidence="12 13">
    <name type="scientific">Microvenator marinus</name>
    <dbReference type="NCBI Taxonomy" id="2600177"/>
    <lineage>
        <taxon>Bacteria</taxon>
        <taxon>Deltaproteobacteria</taxon>
        <taxon>Bradymonadales</taxon>
        <taxon>Microvenatoraceae</taxon>
        <taxon>Microvenator</taxon>
    </lineage>
</organism>
<dbReference type="InterPro" id="IPR054712">
    <property type="entry name" value="Cas3-like_dom"/>
</dbReference>
<dbReference type="RefSeq" id="WP_146962543.1">
    <property type="nucleotide sequence ID" value="NZ_CP042467.1"/>
</dbReference>
<proteinExistence type="inferred from homology"/>
<dbReference type="SUPFAM" id="SSF52540">
    <property type="entry name" value="P-loop containing nucleoside triphosphate hydrolases"/>
    <property type="match status" value="1"/>
</dbReference>
<keyword evidence="4" id="KW-0479">Metal-binding</keyword>
<keyword evidence="8" id="KW-0067">ATP-binding</keyword>
<dbReference type="Gene3D" id="1.10.3210.30">
    <property type="match status" value="1"/>
</dbReference>
<dbReference type="PANTHER" id="PTHR47959">
    <property type="entry name" value="ATP-DEPENDENT RNA HELICASE RHLE-RELATED"/>
    <property type="match status" value="1"/>
</dbReference>
<comment type="similarity">
    <text evidence="2">In the central section; belongs to the CRISPR-associated helicase Cas3 family.</text>
</comment>
<evidence type="ECO:0000256" key="10">
    <source>
        <dbReference type="ARBA" id="ARBA00038437"/>
    </source>
</evidence>
<accession>A0A5B8XUI6</accession>
<sequence length="780" mass="87204">MNYSAFFEAATRFPPYPYQEKLAEGPWPDRLKIPTGLGKTGAVALAWAYRHLEGSPDAHTRLVWCLPMKVLVEQTADVIEGWLASLEPTFSSAGKTLPRVQRLLGGHVDADWTNTPEVPTVIVGTQDMLLSRALMRGYGMKRYAWPMHYAWLHNDALWVFDETQLMGVGVETSAQLAGLRKKLGSFRPTHSLWMSATLGDQQLDTVDHPLEKLGPPLSLGEKDFQHDAVVKRTRSKKSATKAEATVAKDVDISELVSNVLKEHQEGSLSLVILNRVSRAQEVFEGLLNAGRTLENTALLHSRFRRGDRAKHMEMLKAEGDRIIVSTQVIEAGVDISSKTMFTELAPWSSLVQRFGRCSRGGEFHDARVFWVNIEPKDEKDDLCLPYTLKELDESRAILSSLGDVGPESLSSVNWQPTPVVRPVLRRRDLLELFDTSADLSGDDLDVSRYVRDSSSPDVFVYWRSWEGEKPSEKDKELQSPHEEELCRISISQAVKFLKDTAYSFNHLTERWELCGKSVVPGKTYLVPASAGGYTPELGFTGKKLKKGEEVEVFKTSEVEPESMDSDPRSFKKSWISLADHTEHVVTECKALLVSLGIDGQTSELMLRAARWHDAGKAHEVFQHVLAADKAPNPGTWAKSALEGNKPTRKFFRHELASMLIYKQYFPEDDLGAFIILAHHGKVRLSLRALPDENRPGAADTVFARGVWHGDVVRAAELGGGTRFDDTDLDLSFVRLGPNSWAERMLRLRDSPDMGPFRMGYLEAILRSADQRASAKEAGNV</sequence>
<dbReference type="Pfam" id="PF00270">
    <property type="entry name" value="DEAD"/>
    <property type="match status" value="1"/>
</dbReference>
<dbReference type="SMART" id="SM00490">
    <property type="entry name" value="HELICc"/>
    <property type="match status" value="1"/>
</dbReference>
<comment type="similarity">
    <text evidence="10">Belongs to the DEAD box helicase family.</text>
</comment>
<protein>
    <submittedName>
        <fullName evidence="12">CRISPR-associated helicase Cas3</fullName>
    </submittedName>
</protein>
<reference evidence="12 13" key="1">
    <citation type="submission" date="2019-08" db="EMBL/GenBank/DDBJ databases">
        <authorList>
            <person name="Liang Q."/>
        </authorList>
    </citation>
    <scope>NUCLEOTIDE SEQUENCE [LARGE SCALE GENOMIC DNA]</scope>
    <source>
        <strain evidence="12 13">V1718</strain>
    </source>
</reference>
<dbReference type="InterPro" id="IPR011545">
    <property type="entry name" value="DEAD/DEAH_box_helicase_dom"/>
</dbReference>
<dbReference type="InterPro" id="IPR014001">
    <property type="entry name" value="Helicase_ATP-bd"/>
</dbReference>
<comment type="similarity">
    <text evidence="1">In the N-terminal section; belongs to the CRISPR-associated nuclease Cas3-HD family.</text>
</comment>
<evidence type="ECO:0000256" key="4">
    <source>
        <dbReference type="ARBA" id="ARBA00022723"/>
    </source>
</evidence>
<dbReference type="GO" id="GO:0004518">
    <property type="term" value="F:nuclease activity"/>
    <property type="evidence" value="ECO:0007669"/>
    <property type="project" value="UniProtKB-KW"/>
</dbReference>
<name>A0A5B8XUI6_9DELT</name>
<dbReference type="InterPro" id="IPR050079">
    <property type="entry name" value="DEAD_box_RNA_helicase"/>
</dbReference>
<feature type="domain" description="HD Cas3-type" evidence="11">
    <location>
        <begin position="570"/>
        <end position="772"/>
    </location>
</feature>
<keyword evidence="3" id="KW-0540">Nuclease</keyword>
<dbReference type="GO" id="GO:0005524">
    <property type="term" value="F:ATP binding"/>
    <property type="evidence" value="ECO:0007669"/>
    <property type="project" value="UniProtKB-KW"/>
</dbReference>
<dbReference type="InterPro" id="IPR001650">
    <property type="entry name" value="Helicase_C-like"/>
</dbReference>
<evidence type="ECO:0000256" key="2">
    <source>
        <dbReference type="ARBA" id="ARBA00009046"/>
    </source>
</evidence>
<evidence type="ECO:0000259" key="11">
    <source>
        <dbReference type="PROSITE" id="PS51643"/>
    </source>
</evidence>
<dbReference type="Gene3D" id="3.40.50.300">
    <property type="entry name" value="P-loop containing nucleotide triphosphate hydrolases"/>
    <property type="match status" value="2"/>
</dbReference>
<keyword evidence="7" id="KW-0347">Helicase</keyword>
<evidence type="ECO:0000256" key="9">
    <source>
        <dbReference type="ARBA" id="ARBA00023118"/>
    </source>
</evidence>
<dbReference type="PROSITE" id="PS51643">
    <property type="entry name" value="HD_CAS3"/>
    <property type="match status" value="1"/>
</dbReference>
<evidence type="ECO:0000256" key="5">
    <source>
        <dbReference type="ARBA" id="ARBA00022741"/>
    </source>
</evidence>
<evidence type="ECO:0000256" key="6">
    <source>
        <dbReference type="ARBA" id="ARBA00022801"/>
    </source>
</evidence>
<dbReference type="GO" id="GO:0016787">
    <property type="term" value="F:hydrolase activity"/>
    <property type="evidence" value="ECO:0007669"/>
    <property type="project" value="UniProtKB-KW"/>
</dbReference>
<dbReference type="InterPro" id="IPR027417">
    <property type="entry name" value="P-loop_NTPase"/>
</dbReference>
<evidence type="ECO:0000313" key="13">
    <source>
        <dbReference type="Proteomes" id="UP000321595"/>
    </source>
</evidence>
<evidence type="ECO:0000313" key="12">
    <source>
        <dbReference type="EMBL" id="QED29310.1"/>
    </source>
</evidence>
<dbReference type="GO" id="GO:0003724">
    <property type="term" value="F:RNA helicase activity"/>
    <property type="evidence" value="ECO:0007669"/>
    <property type="project" value="TreeGrafter"/>
</dbReference>
<dbReference type="Pfam" id="PF22590">
    <property type="entry name" value="Cas3-like_C_2"/>
    <property type="match status" value="1"/>
</dbReference>
<dbReference type="GO" id="GO:0005829">
    <property type="term" value="C:cytosol"/>
    <property type="evidence" value="ECO:0007669"/>
    <property type="project" value="TreeGrafter"/>
</dbReference>
<keyword evidence="9" id="KW-0051">Antiviral defense</keyword>
<dbReference type="KEGG" id="bbae:FRD01_19145"/>
<dbReference type="AlphaFoldDB" id="A0A5B8XUI6"/>
<keyword evidence="6" id="KW-0378">Hydrolase</keyword>